<reference evidence="2 3" key="1">
    <citation type="submission" date="2024-06" db="EMBL/GenBank/DDBJ databases">
        <title>The Natural Products Discovery Center: Release of the First 8490 Sequenced Strains for Exploring Actinobacteria Biosynthetic Diversity.</title>
        <authorList>
            <person name="Kalkreuter E."/>
            <person name="Kautsar S.A."/>
            <person name="Yang D."/>
            <person name="Bader C.D."/>
            <person name="Teijaro C.N."/>
            <person name="Fluegel L."/>
            <person name="Davis C.M."/>
            <person name="Simpson J.R."/>
            <person name="Lauterbach L."/>
            <person name="Steele A.D."/>
            <person name="Gui C."/>
            <person name="Meng S."/>
            <person name="Li G."/>
            <person name="Viehrig K."/>
            <person name="Ye F."/>
            <person name="Su P."/>
            <person name="Kiefer A.F."/>
            <person name="Nichols A."/>
            <person name="Cepeda A.J."/>
            <person name="Yan W."/>
            <person name="Fan B."/>
            <person name="Jiang Y."/>
            <person name="Adhikari A."/>
            <person name="Zheng C.-J."/>
            <person name="Schuster L."/>
            <person name="Cowan T.M."/>
            <person name="Smanski M.J."/>
            <person name="Chevrette M.G."/>
            <person name="De Carvalho L.P.S."/>
            <person name="Shen B."/>
        </authorList>
    </citation>
    <scope>NUCLEOTIDE SEQUENCE [LARGE SCALE GENOMIC DNA]</scope>
    <source>
        <strain evidence="2 3">NPDC048946</strain>
    </source>
</reference>
<dbReference type="RefSeq" id="WP_358349756.1">
    <property type="nucleotide sequence ID" value="NZ_JBEZFP010000009.1"/>
</dbReference>
<dbReference type="Proteomes" id="UP001551482">
    <property type="component" value="Unassembled WGS sequence"/>
</dbReference>
<accession>A0ABV3DB84</accession>
<evidence type="ECO:0000313" key="3">
    <source>
        <dbReference type="Proteomes" id="UP001551482"/>
    </source>
</evidence>
<comment type="caution">
    <text evidence="2">The sequence shown here is derived from an EMBL/GenBank/DDBJ whole genome shotgun (WGS) entry which is preliminary data.</text>
</comment>
<name>A0ABV3DB84_9ACTN</name>
<evidence type="ECO:0000256" key="1">
    <source>
        <dbReference type="SAM" id="MobiDB-lite"/>
    </source>
</evidence>
<evidence type="ECO:0000313" key="2">
    <source>
        <dbReference type="EMBL" id="MEU8133004.1"/>
    </source>
</evidence>
<dbReference type="EMBL" id="JBEZFP010000009">
    <property type="protein sequence ID" value="MEU8133004.1"/>
    <property type="molecule type" value="Genomic_DNA"/>
</dbReference>
<sequence>MTTTMILLGAPALLALLGYLAASGRIADSRDGRDWQSGHGPRYMPSDTPDTAEPRVSARGGGKGALARRAFGSRQVEFVAVTRDRDEHGTLV</sequence>
<gene>
    <name evidence="2" type="ORF">AB0C36_05800</name>
</gene>
<proteinExistence type="predicted"/>
<protein>
    <submittedName>
        <fullName evidence="2">Uncharacterized protein</fullName>
    </submittedName>
</protein>
<feature type="region of interest" description="Disordered" evidence="1">
    <location>
        <begin position="29"/>
        <end position="64"/>
    </location>
</feature>
<organism evidence="2 3">
    <name type="scientific">Streptodolium elevatio</name>
    <dbReference type="NCBI Taxonomy" id="3157996"/>
    <lineage>
        <taxon>Bacteria</taxon>
        <taxon>Bacillati</taxon>
        <taxon>Actinomycetota</taxon>
        <taxon>Actinomycetes</taxon>
        <taxon>Kitasatosporales</taxon>
        <taxon>Streptomycetaceae</taxon>
        <taxon>Streptodolium</taxon>
    </lineage>
</organism>
<keyword evidence="3" id="KW-1185">Reference proteome</keyword>